<feature type="compositionally biased region" description="Polar residues" evidence="1">
    <location>
        <begin position="482"/>
        <end position="494"/>
    </location>
</feature>
<feature type="region of interest" description="Disordered" evidence="1">
    <location>
        <begin position="62"/>
        <end position="85"/>
    </location>
</feature>
<evidence type="ECO:0000256" key="1">
    <source>
        <dbReference type="SAM" id="MobiDB-lite"/>
    </source>
</evidence>
<evidence type="ECO:0000313" key="3">
    <source>
        <dbReference type="EMBL" id="CEM49985.1"/>
    </source>
</evidence>
<feature type="region of interest" description="Disordered" evidence="1">
    <location>
        <begin position="647"/>
        <end position="668"/>
    </location>
</feature>
<dbReference type="EMBL" id="CDMZ01004518">
    <property type="protein sequence ID" value="CEM49985.1"/>
    <property type="molecule type" value="Genomic_DNA"/>
</dbReference>
<evidence type="ECO:0000256" key="2">
    <source>
        <dbReference type="SAM" id="SignalP"/>
    </source>
</evidence>
<dbReference type="AlphaFoldDB" id="A0A0G4HZH6"/>
<feature type="chain" id="PRO_5005192549" evidence="2">
    <location>
        <begin position="21"/>
        <end position="668"/>
    </location>
</feature>
<feature type="region of interest" description="Disordered" evidence="1">
    <location>
        <begin position="447"/>
        <end position="466"/>
    </location>
</feature>
<keyword evidence="2" id="KW-0732">Signal</keyword>
<feature type="compositionally biased region" description="Basic and acidic residues" evidence="1">
    <location>
        <begin position="538"/>
        <end position="553"/>
    </location>
</feature>
<feature type="signal peptide" evidence="2">
    <location>
        <begin position="1"/>
        <end position="20"/>
    </location>
</feature>
<name>A0A0G4HZH6_9ALVE</name>
<protein>
    <submittedName>
        <fullName evidence="3">Uncharacterized protein</fullName>
    </submittedName>
</protein>
<gene>
    <name evidence="3" type="ORF">Cvel_9738</name>
</gene>
<proteinExistence type="predicted"/>
<accession>A0A0G4HZH6</accession>
<feature type="compositionally biased region" description="Low complexity" evidence="1">
    <location>
        <begin position="448"/>
        <end position="457"/>
    </location>
</feature>
<feature type="region of interest" description="Disordered" evidence="1">
    <location>
        <begin position="482"/>
        <end position="553"/>
    </location>
</feature>
<dbReference type="VEuPathDB" id="CryptoDB:Cvel_9738"/>
<sequence length="668" mass="75926">MKGLLAGLVFLSLTAGVVDALVRRDTQTRDRLHTQSDSSLPAYEDLFPPPSYEEADLQTSNGTGFRWSEEGDADPTEDLWTGGGRVEPMKEEDYYTYDPLDRRHVSDLPVWDPLLHKKRRVDEPLEDPLDKHDDWNLPTYRPEWAYEDKEDTIAGNLHELKGQLLAWKNDFRAKATDELVDTLADVFTDYMLDIRASCQEFVKQTENIAIQKYQRRKLSKRKAQLKAEKEMVFLKQMCAFAAWDVFEETISKNANRDYREVYEWTRLIWKQRDYWEISVFRAKDAKKARKLLIAGKVAVATFGTAVGVATTVATMGLSTPLAVGIGLAVGNSVFANWAEKKMHRYARNVGGGGLTQKAGSLGLNVGLTFVKMTPAMALFAEGVQFIHGVADIVLSEELDKKNHVTLNALTKKRMRVLVMSHNLDSLMDDVEAKIDREMEYEKEKKSLEASLSLSASNEAEKSEKSSTSRSWRKRWFSISRSSSKTPIASNSSDPYSLPPTLPTTLENEEGPDPYPSPDTTPQADSLQDIDSPPSSPSKAEKEAQTMREELQKKYEEQAVREMEMREKRKINAEWAKWIPDDISHLGLDPNPEKGLKSLVKKYLKIRLDADKMAVWKADQERRIKMAEEEEEKIDNMGTDDVYHFAGLVKKPKEKSDTDEDGKTEMDTE</sequence>
<organism evidence="3">
    <name type="scientific">Chromera velia CCMP2878</name>
    <dbReference type="NCBI Taxonomy" id="1169474"/>
    <lineage>
        <taxon>Eukaryota</taxon>
        <taxon>Sar</taxon>
        <taxon>Alveolata</taxon>
        <taxon>Colpodellida</taxon>
        <taxon>Chromeraceae</taxon>
        <taxon>Chromera</taxon>
    </lineage>
</organism>
<reference evidence="3" key="1">
    <citation type="submission" date="2014-11" db="EMBL/GenBank/DDBJ databases">
        <authorList>
            <person name="Otto D Thomas"/>
            <person name="Naeem Raeece"/>
        </authorList>
    </citation>
    <scope>NUCLEOTIDE SEQUENCE</scope>
</reference>